<sequence length="83" mass="8882">MTGCNVALFLVVIPLPDLLSLAFSNSSFTNFCLELCDGVSRPVPLAFPLPLLDFQTHKAKESALVSGEGEQVDAMIKEVTATL</sequence>
<comment type="caution">
    <text evidence="2">The sequence shown here is derived from an EMBL/GenBank/DDBJ whole genome shotgun (WGS) entry which is preliminary data.</text>
</comment>
<protein>
    <submittedName>
        <fullName evidence="2">Uncharacterized protein</fullName>
    </submittedName>
</protein>
<dbReference type="VEuPathDB" id="FungiDB:RhiirFUN_018641"/>
<proteinExistence type="predicted"/>
<feature type="signal peptide" evidence="1">
    <location>
        <begin position="1"/>
        <end position="22"/>
    </location>
</feature>
<keyword evidence="1" id="KW-0732">Signal</keyword>
<organism evidence="2 3">
    <name type="scientific">Rhizophagus irregularis</name>
    <dbReference type="NCBI Taxonomy" id="588596"/>
    <lineage>
        <taxon>Eukaryota</taxon>
        <taxon>Fungi</taxon>
        <taxon>Fungi incertae sedis</taxon>
        <taxon>Mucoromycota</taxon>
        <taxon>Glomeromycotina</taxon>
        <taxon>Glomeromycetes</taxon>
        <taxon>Glomerales</taxon>
        <taxon>Glomeraceae</taxon>
        <taxon>Rhizophagus</taxon>
    </lineage>
</organism>
<dbReference type="VEuPathDB" id="FungiDB:FUN_019747"/>
<dbReference type="AlphaFoldDB" id="A0A2I1HX76"/>
<accession>A0A2I1HX76</accession>
<dbReference type="Proteomes" id="UP000234323">
    <property type="component" value="Unassembled WGS sequence"/>
</dbReference>
<evidence type="ECO:0000313" key="3">
    <source>
        <dbReference type="Proteomes" id="UP000234323"/>
    </source>
</evidence>
<feature type="chain" id="PRO_5014175186" evidence="1">
    <location>
        <begin position="23"/>
        <end position="83"/>
    </location>
</feature>
<evidence type="ECO:0000313" key="2">
    <source>
        <dbReference type="EMBL" id="PKY63453.1"/>
    </source>
</evidence>
<keyword evidence="3" id="KW-1185">Reference proteome</keyword>
<name>A0A2I1HX76_9GLOM</name>
<dbReference type="EMBL" id="LLXI01010353">
    <property type="protein sequence ID" value="PKY63453.1"/>
    <property type="molecule type" value="Genomic_DNA"/>
</dbReference>
<reference evidence="2 3" key="1">
    <citation type="submission" date="2015-10" db="EMBL/GenBank/DDBJ databases">
        <title>Genome analyses suggest a sexual origin of heterokaryosis in a supposedly ancient asexual fungus.</title>
        <authorList>
            <person name="Ropars J."/>
            <person name="Sedzielewska K."/>
            <person name="Noel J."/>
            <person name="Charron P."/>
            <person name="Farinelli L."/>
            <person name="Marton T."/>
            <person name="Kruger M."/>
            <person name="Pelin A."/>
            <person name="Brachmann A."/>
            <person name="Corradi N."/>
        </authorList>
    </citation>
    <scope>NUCLEOTIDE SEQUENCE [LARGE SCALE GENOMIC DNA]</scope>
    <source>
        <strain evidence="2 3">A4</strain>
    </source>
</reference>
<evidence type="ECO:0000256" key="1">
    <source>
        <dbReference type="SAM" id="SignalP"/>
    </source>
</evidence>
<gene>
    <name evidence="2" type="ORF">RhiirA4_492419</name>
</gene>